<dbReference type="AlphaFoldDB" id="A0A2T8IL81"/>
<dbReference type="PANTHER" id="PTHR33207">
    <property type="entry name" value="F-BOX DOMAIN CONTAINING PROTEIN-RELATED"/>
    <property type="match status" value="1"/>
</dbReference>
<name>A0A2T8IL81_9POAL</name>
<protein>
    <recommendedName>
        <fullName evidence="2">DUF1618 domain-containing protein</fullName>
    </recommendedName>
</protein>
<evidence type="ECO:0000313" key="1">
    <source>
        <dbReference type="EMBL" id="PVH38419.1"/>
    </source>
</evidence>
<gene>
    <name evidence="1" type="ORF">PAHAL_5G253600</name>
</gene>
<dbReference type="Proteomes" id="UP000243499">
    <property type="component" value="Chromosome 5"/>
</dbReference>
<dbReference type="Gramene" id="PVH38419">
    <property type="protein sequence ID" value="PVH38419"/>
    <property type="gene ID" value="PAHAL_5G253600"/>
</dbReference>
<evidence type="ECO:0008006" key="2">
    <source>
        <dbReference type="Google" id="ProtNLM"/>
    </source>
</evidence>
<organism evidence="1">
    <name type="scientific">Panicum hallii</name>
    <dbReference type="NCBI Taxonomy" id="206008"/>
    <lineage>
        <taxon>Eukaryota</taxon>
        <taxon>Viridiplantae</taxon>
        <taxon>Streptophyta</taxon>
        <taxon>Embryophyta</taxon>
        <taxon>Tracheophyta</taxon>
        <taxon>Spermatophyta</taxon>
        <taxon>Magnoliopsida</taxon>
        <taxon>Liliopsida</taxon>
        <taxon>Poales</taxon>
        <taxon>Poaceae</taxon>
        <taxon>PACMAD clade</taxon>
        <taxon>Panicoideae</taxon>
        <taxon>Panicodae</taxon>
        <taxon>Paniceae</taxon>
        <taxon>Panicinae</taxon>
        <taxon>Panicum</taxon>
        <taxon>Panicum sect. Panicum</taxon>
    </lineage>
</organism>
<reference evidence="1" key="1">
    <citation type="submission" date="2018-04" db="EMBL/GenBank/DDBJ databases">
        <title>WGS assembly of Panicum hallii.</title>
        <authorList>
            <person name="Lovell J."/>
            <person name="Jenkins J."/>
            <person name="Lowry D."/>
            <person name="Mamidi S."/>
            <person name="Sreedasyam A."/>
            <person name="Weng X."/>
            <person name="Barry K."/>
            <person name="Bonette J."/>
            <person name="Campitelli B."/>
            <person name="Daum C."/>
            <person name="Gordon S."/>
            <person name="Gould B."/>
            <person name="Lipzen A."/>
            <person name="Macqueen A."/>
            <person name="Palacio-Mejia J."/>
            <person name="Plott C."/>
            <person name="Shakirov E."/>
            <person name="Shu S."/>
            <person name="Yoshinaga Y."/>
            <person name="Zane M."/>
            <person name="Rokhsar D."/>
            <person name="Grimwood J."/>
            <person name="Schmutz J."/>
            <person name="Juenger T."/>
        </authorList>
    </citation>
    <scope>NUCLEOTIDE SEQUENCE [LARGE SCALE GENOMIC DNA]</scope>
    <source>
        <strain evidence="1">FIL2</strain>
    </source>
</reference>
<accession>A0A2T8IL81</accession>
<sequence length="264" mass="29707">MVNPLPRRRLNGIAAGCRGYLTCLRNVHWLSSDEDKDPMAFRLIWLCHDESRVRAAVFSSDTWGWRVLPWVDDVEARTPPYDEDVTDWLHPGTEANGLVCWRVRNQERLLAVNTRTMAFSVWELPPPCWQLEGWPRGSFGVVVGETTHGEPCIVRDTAFGIDVLMRRGVDGGAAAEKWLVDDGILNWHDAALFDNPGRLDLLGVRDGFLYLATAEMVLSLRLETLEIAKLFPTPTGHHFNMARFYPYSMAWPAFLVATAAAGGL</sequence>
<dbReference type="EMBL" id="CM008050">
    <property type="protein sequence ID" value="PVH38419.1"/>
    <property type="molecule type" value="Genomic_DNA"/>
</dbReference>
<proteinExistence type="predicted"/>